<feature type="chain" id="PRO_5047316367" evidence="1">
    <location>
        <begin position="25"/>
        <end position="55"/>
    </location>
</feature>
<keyword evidence="3" id="KW-1185">Reference proteome</keyword>
<feature type="signal peptide" evidence="1">
    <location>
        <begin position="1"/>
        <end position="24"/>
    </location>
</feature>
<dbReference type="EMBL" id="CAKXZT010000113">
    <property type="protein sequence ID" value="CAH2398543.1"/>
    <property type="molecule type" value="Genomic_DNA"/>
</dbReference>
<dbReference type="RefSeq" id="WP_254017593.1">
    <property type="nucleotide sequence ID" value="NZ_CAKXZT010000113.1"/>
</dbReference>
<evidence type="ECO:0000313" key="3">
    <source>
        <dbReference type="Proteomes" id="UP001153050"/>
    </source>
</evidence>
<accession>A0ABM9DPG0</accession>
<dbReference type="Proteomes" id="UP001153050">
    <property type="component" value="Unassembled WGS sequence"/>
</dbReference>
<reference evidence="2 3" key="1">
    <citation type="submission" date="2022-03" db="EMBL/GenBank/DDBJ databases">
        <authorList>
            <person name="Brunel B."/>
        </authorList>
    </citation>
    <scope>NUCLEOTIDE SEQUENCE [LARGE SCALE GENOMIC DNA]</scope>
    <source>
        <strain evidence="2">STM5069sample</strain>
    </source>
</reference>
<organism evidence="2 3">
    <name type="scientific">Mesorhizobium escarrei</name>
    <dbReference type="NCBI Taxonomy" id="666018"/>
    <lineage>
        <taxon>Bacteria</taxon>
        <taxon>Pseudomonadati</taxon>
        <taxon>Pseudomonadota</taxon>
        <taxon>Alphaproteobacteria</taxon>
        <taxon>Hyphomicrobiales</taxon>
        <taxon>Phyllobacteriaceae</taxon>
        <taxon>Mesorhizobium</taxon>
    </lineage>
</organism>
<keyword evidence="1" id="KW-0732">Signal</keyword>
<evidence type="ECO:0000313" key="2">
    <source>
        <dbReference type="EMBL" id="CAH2398543.1"/>
    </source>
</evidence>
<name>A0ABM9DPG0_9HYPH</name>
<proteinExistence type="predicted"/>
<evidence type="ECO:0000256" key="1">
    <source>
        <dbReference type="SAM" id="SignalP"/>
    </source>
</evidence>
<protein>
    <submittedName>
        <fullName evidence="2">Uncharacterized protein</fullName>
    </submittedName>
</protein>
<comment type="caution">
    <text evidence="2">The sequence shown here is derived from an EMBL/GenBank/DDBJ whole genome shotgun (WGS) entry which is preliminary data.</text>
</comment>
<gene>
    <name evidence="2" type="ORF">MES5069_200061</name>
</gene>
<sequence>MHTIIRVLALVYACCVSDSATAQAASIVVEGGSHALMVSHPGGVASLIEEAASAP</sequence>